<protein>
    <recommendedName>
        <fullName evidence="2">DUF1641 domain-containing protein</fullName>
    </recommendedName>
</protein>
<evidence type="ECO:0000313" key="1">
    <source>
        <dbReference type="EMBL" id="EQD70659.1"/>
    </source>
</evidence>
<dbReference type="AlphaFoldDB" id="T1CQ81"/>
<dbReference type="EMBL" id="AUZX01004501">
    <property type="protein sequence ID" value="EQD70659.1"/>
    <property type="molecule type" value="Genomic_DNA"/>
</dbReference>
<reference evidence="1" key="2">
    <citation type="journal article" date="2014" name="ISME J.">
        <title>Microbial stratification in low pH oxic and suboxic macroscopic growths along an acid mine drainage.</title>
        <authorList>
            <person name="Mendez-Garcia C."/>
            <person name="Mesa V."/>
            <person name="Sprenger R.R."/>
            <person name="Richter M."/>
            <person name="Diez M.S."/>
            <person name="Solano J."/>
            <person name="Bargiela R."/>
            <person name="Golyshina O.V."/>
            <person name="Manteca A."/>
            <person name="Ramos J.L."/>
            <person name="Gallego J.R."/>
            <person name="Llorente I."/>
            <person name="Martins Dos Santos V.A."/>
            <person name="Jensen O.N."/>
            <person name="Pelaez A.I."/>
            <person name="Sanchez J."/>
            <person name="Ferrer M."/>
        </authorList>
    </citation>
    <scope>NUCLEOTIDE SEQUENCE</scope>
</reference>
<organism evidence="1">
    <name type="scientific">mine drainage metagenome</name>
    <dbReference type="NCBI Taxonomy" id="410659"/>
    <lineage>
        <taxon>unclassified sequences</taxon>
        <taxon>metagenomes</taxon>
        <taxon>ecological metagenomes</taxon>
    </lineage>
</organism>
<gene>
    <name evidence="1" type="ORF">B1A_06192</name>
</gene>
<accession>T1CQ81</accession>
<name>T1CQ81_9ZZZZ</name>
<proteinExistence type="predicted"/>
<reference evidence="1" key="1">
    <citation type="submission" date="2013-08" db="EMBL/GenBank/DDBJ databases">
        <authorList>
            <person name="Mendez C."/>
            <person name="Richter M."/>
            <person name="Ferrer M."/>
            <person name="Sanchez J."/>
        </authorList>
    </citation>
    <scope>NUCLEOTIDE SEQUENCE</scope>
</reference>
<comment type="caution">
    <text evidence="1">The sequence shown here is derived from an EMBL/GenBank/DDBJ whole genome shotgun (WGS) entry which is preliminary data.</text>
</comment>
<feature type="non-terminal residue" evidence="1">
    <location>
        <position position="187"/>
    </location>
</feature>
<sequence>MGDEMMSEDNEVDILTVRLNDPQVRAQMARILDRLDIIEDIVTSNNAVRNLQTEGMVERLSERVEKAIQLLDQLSSPNIISLVREVDSHCSMILTVIKCLSDLEQSGRLSSLMEITQGAKAINDILNDTLVDRMALQIEQVSGSLEQLKLIPYEDLAKVLNSLKDSGALDTLPEVAGALVALRRLLT</sequence>
<evidence type="ECO:0008006" key="2">
    <source>
        <dbReference type="Google" id="ProtNLM"/>
    </source>
</evidence>